<proteinExistence type="predicted"/>
<dbReference type="AlphaFoldDB" id="A0A5E4ZA31"/>
<sequence length="45" mass="5189">MRFCVLRFPKRGDVRPYSFPESKPAHIIENSIPITSKLNAFQPVT</sequence>
<keyword evidence="2" id="KW-1185">Reference proteome</keyword>
<reference evidence="1 2" key="1">
    <citation type="submission" date="2019-08" db="EMBL/GenBank/DDBJ databases">
        <authorList>
            <person name="Peeters C."/>
        </authorList>
    </citation>
    <scope>NUCLEOTIDE SEQUENCE [LARGE SCALE GENOMIC DNA]</scope>
    <source>
        <strain evidence="1 2">LMG 31112</strain>
    </source>
</reference>
<evidence type="ECO:0000313" key="2">
    <source>
        <dbReference type="Proteomes" id="UP000343317"/>
    </source>
</evidence>
<dbReference type="EMBL" id="CABPSM010000027">
    <property type="protein sequence ID" value="VVE57275.1"/>
    <property type="molecule type" value="Genomic_DNA"/>
</dbReference>
<dbReference type="Proteomes" id="UP000343317">
    <property type="component" value="Unassembled WGS sequence"/>
</dbReference>
<protein>
    <submittedName>
        <fullName evidence="1">Uncharacterized protein</fullName>
    </submittedName>
</protein>
<accession>A0A5E4ZA31</accession>
<gene>
    <name evidence="1" type="ORF">PHO31112_05174</name>
</gene>
<evidence type="ECO:0000313" key="1">
    <source>
        <dbReference type="EMBL" id="VVE57275.1"/>
    </source>
</evidence>
<name>A0A5E4ZA31_9BURK</name>
<organism evidence="1 2">
    <name type="scientific">Pandoraea horticolens</name>
    <dbReference type="NCBI Taxonomy" id="2508298"/>
    <lineage>
        <taxon>Bacteria</taxon>
        <taxon>Pseudomonadati</taxon>
        <taxon>Pseudomonadota</taxon>
        <taxon>Betaproteobacteria</taxon>
        <taxon>Burkholderiales</taxon>
        <taxon>Burkholderiaceae</taxon>
        <taxon>Pandoraea</taxon>
    </lineage>
</organism>